<dbReference type="InterPro" id="IPR015631">
    <property type="entry name" value="CD2/SLAM_rcpt"/>
</dbReference>
<dbReference type="InterPro" id="IPR013783">
    <property type="entry name" value="Ig-like_fold"/>
</dbReference>
<reference evidence="9" key="1">
    <citation type="submission" date="2025-08" db="UniProtKB">
        <authorList>
            <consortium name="Ensembl"/>
        </authorList>
    </citation>
    <scope>IDENTIFICATION</scope>
</reference>
<feature type="chain" id="PRO_5034451308" description="Ig-like domain-containing protein" evidence="7">
    <location>
        <begin position="23"/>
        <end position="265"/>
    </location>
</feature>
<accession>A0A8C0EC81</accession>
<dbReference type="InterPro" id="IPR003598">
    <property type="entry name" value="Ig_sub2"/>
</dbReference>
<dbReference type="InterPro" id="IPR036179">
    <property type="entry name" value="Ig-like_dom_sf"/>
</dbReference>
<evidence type="ECO:0000256" key="5">
    <source>
        <dbReference type="ARBA" id="ARBA00023319"/>
    </source>
</evidence>
<keyword evidence="4" id="KW-0325">Glycoprotein</keyword>
<dbReference type="AlphaFoldDB" id="A0A8C0EC81"/>
<dbReference type="SMART" id="SM00409">
    <property type="entry name" value="IG"/>
    <property type="match status" value="2"/>
</dbReference>
<evidence type="ECO:0000256" key="6">
    <source>
        <dbReference type="SAM" id="Phobius"/>
    </source>
</evidence>
<keyword evidence="10" id="KW-1185">Reference proteome</keyword>
<keyword evidence="2 7" id="KW-0732">Signal</keyword>
<dbReference type="InterPro" id="IPR007110">
    <property type="entry name" value="Ig-like_dom"/>
</dbReference>
<protein>
    <recommendedName>
        <fullName evidence="8">Ig-like domain-containing protein</fullName>
    </recommendedName>
</protein>
<evidence type="ECO:0000256" key="7">
    <source>
        <dbReference type="SAM" id="SignalP"/>
    </source>
</evidence>
<dbReference type="GO" id="GO:0005911">
    <property type="term" value="C:cell-cell junction"/>
    <property type="evidence" value="ECO:0007669"/>
    <property type="project" value="TreeGrafter"/>
</dbReference>
<comment type="subcellular location">
    <subcellularLocation>
        <location evidence="1">Membrane</location>
    </subcellularLocation>
</comment>
<dbReference type="PANTHER" id="PTHR12080">
    <property type="entry name" value="SIGNALING LYMPHOCYTIC ACTIVATION MOLECULE"/>
    <property type="match status" value="1"/>
</dbReference>
<evidence type="ECO:0000313" key="10">
    <source>
        <dbReference type="Proteomes" id="UP000694567"/>
    </source>
</evidence>
<dbReference type="PANTHER" id="PTHR12080:SF59">
    <property type="entry name" value="HEPATIC AND GLIAL CELL ADHESION MOLECULE"/>
    <property type="match status" value="1"/>
</dbReference>
<evidence type="ECO:0000256" key="3">
    <source>
        <dbReference type="ARBA" id="ARBA00023136"/>
    </source>
</evidence>
<dbReference type="Pfam" id="PF00047">
    <property type="entry name" value="ig"/>
    <property type="match status" value="1"/>
</dbReference>
<dbReference type="InterPro" id="IPR013151">
    <property type="entry name" value="Immunoglobulin_dom"/>
</dbReference>
<evidence type="ECO:0000256" key="4">
    <source>
        <dbReference type="ARBA" id="ARBA00023180"/>
    </source>
</evidence>
<reference evidence="9" key="2">
    <citation type="submission" date="2025-09" db="UniProtKB">
        <authorList>
            <consortium name="Ensembl"/>
        </authorList>
    </citation>
    <scope>IDENTIFICATION</scope>
</reference>
<keyword evidence="3 6" id="KW-0472">Membrane</keyword>
<feature type="domain" description="Ig-like" evidence="8">
    <location>
        <begin position="143"/>
        <end position="221"/>
    </location>
</feature>
<dbReference type="Gene3D" id="2.60.40.10">
    <property type="entry name" value="Immunoglobulins"/>
    <property type="match status" value="2"/>
</dbReference>
<evidence type="ECO:0000313" key="9">
    <source>
        <dbReference type="Ensembl" id="ENSBOBP00000001803.1"/>
    </source>
</evidence>
<dbReference type="PROSITE" id="PS50835">
    <property type="entry name" value="IG_LIKE"/>
    <property type="match status" value="1"/>
</dbReference>
<evidence type="ECO:0000259" key="8">
    <source>
        <dbReference type="PROSITE" id="PS50835"/>
    </source>
</evidence>
<feature type="transmembrane region" description="Helical" evidence="6">
    <location>
        <begin position="232"/>
        <end position="253"/>
    </location>
</feature>
<dbReference type="Proteomes" id="UP000694567">
    <property type="component" value="Unplaced"/>
</dbReference>
<dbReference type="SUPFAM" id="SSF48726">
    <property type="entry name" value="Immunoglobulin"/>
    <property type="match status" value="1"/>
</dbReference>
<evidence type="ECO:0000256" key="1">
    <source>
        <dbReference type="ARBA" id="ARBA00004370"/>
    </source>
</evidence>
<feature type="signal peptide" evidence="7">
    <location>
        <begin position="1"/>
        <end position="22"/>
    </location>
</feature>
<sequence>MLPVFLLLLLLLLLLAPPGSSAAGLGITARTLSPCYSADLRPASERLVSAVGCTVLLTIPPLKASKAVAWEYKTGLWEVIVSYAPDRPTNTSRPYENRTRFNETDFSLQIVLQREDDGWYRFRSESEATDWFQLRVVEPLSEPEIVGNSSVKAGGNTKLVCNVLEGKADLYWWKKNGELLLGSDHIQFVDNTTLCIVKASMNDSGYYACVVRNEVSQNETSFLLHVQNAANVVLPMILACVIVGSLAGVFVWCRTRDRPCHNGCR</sequence>
<dbReference type="SMART" id="SM00408">
    <property type="entry name" value="IGc2"/>
    <property type="match status" value="1"/>
</dbReference>
<keyword evidence="6" id="KW-1133">Transmembrane helix</keyword>
<keyword evidence="5" id="KW-0393">Immunoglobulin domain</keyword>
<dbReference type="GO" id="GO:0016020">
    <property type="term" value="C:membrane"/>
    <property type="evidence" value="ECO:0007669"/>
    <property type="project" value="UniProtKB-SubCell"/>
</dbReference>
<proteinExistence type="predicted"/>
<dbReference type="Ensembl" id="ENSBOBT00000001833.1">
    <property type="protein sequence ID" value="ENSBOBP00000001803.1"/>
    <property type="gene ID" value="ENSBOBG00000001214.1"/>
</dbReference>
<name>A0A8C0EC81_BUBBB</name>
<organism evidence="9 10">
    <name type="scientific">Bubo bubo</name>
    <name type="common">Eurasian eagle-owl</name>
    <name type="synonym">Strix bubo</name>
    <dbReference type="NCBI Taxonomy" id="30461"/>
    <lineage>
        <taxon>Eukaryota</taxon>
        <taxon>Metazoa</taxon>
        <taxon>Chordata</taxon>
        <taxon>Craniata</taxon>
        <taxon>Vertebrata</taxon>
        <taxon>Euteleostomi</taxon>
        <taxon>Archelosauria</taxon>
        <taxon>Archosauria</taxon>
        <taxon>Dinosauria</taxon>
        <taxon>Saurischia</taxon>
        <taxon>Theropoda</taxon>
        <taxon>Coelurosauria</taxon>
        <taxon>Aves</taxon>
        <taxon>Neognathae</taxon>
        <taxon>Neoaves</taxon>
        <taxon>Telluraves</taxon>
        <taxon>Strigiformes</taxon>
        <taxon>Strigidae</taxon>
        <taxon>Bubo</taxon>
    </lineage>
</organism>
<evidence type="ECO:0000256" key="2">
    <source>
        <dbReference type="ARBA" id="ARBA00022729"/>
    </source>
</evidence>
<dbReference type="InterPro" id="IPR003599">
    <property type="entry name" value="Ig_sub"/>
</dbReference>
<keyword evidence="6" id="KW-0812">Transmembrane</keyword>